<dbReference type="GO" id="GO:0005179">
    <property type="term" value="F:hormone activity"/>
    <property type="evidence" value="ECO:0007669"/>
    <property type="project" value="UniProtKB-KW"/>
</dbReference>
<keyword evidence="6" id="KW-1015">Disulfide bond</keyword>
<evidence type="ECO:0000256" key="8">
    <source>
        <dbReference type="SAM" id="SignalP"/>
    </source>
</evidence>
<comment type="caution">
    <text evidence="9">The sequence shown here is derived from an EMBL/GenBank/DDBJ whole genome shotgun (WGS) entry which is preliminary data.</text>
</comment>
<evidence type="ECO:0000256" key="3">
    <source>
        <dbReference type="ARBA" id="ARBA00022525"/>
    </source>
</evidence>
<dbReference type="PANTHER" id="PTHR33136">
    <property type="entry name" value="RAPID ALKALINIZATION FACTOR-LIKE"/>
    <property type="match status" value="1"/>
</dbReference>
<evidence type="ECO:0000313" key="11">
    <source>
        <dbReference type="Proteomes" id="UP000811609"/>
    </source>
</evidence>
<gene>
    <name evidence="9" type="ORF">CIPAW_01G115600</name>
    <name evidence="10" type="ORF">I3842_01G113300</name>
</gene>
<organism evidence="9 11">
    <name type="scientific">Carya illinoinensis</name>
    <name type="common">Pecan</name>
    <dbReference type="NCBI Taxonomy" id="32201"/>
    <lineage>
        <taxon>Eukaryota</taxon>
        <taxon>Viridiplantae</taxon>
        <taxon>Streptophyta</taxon>
        <taxon>Embryophyta</taxon>
        <taxon>Tracheophyta</taxon>
        <taxon>Spermatophyta</taxon>
        <taxon>Magnoliopsida</taxon>
        <taxon>eudicotyledons</taxon>
        <taxon>Gunneridae</taxon>
        <taxon>Pentapetalae</taxon>
        <taxon>rosids</taxon>
        <taxon>fabids</taxon>
        <taxon>Fagales</taxon>
        <taxon>Juglandaceae</taxon>
        <taxon>Carya</taxon>
    </lineage>
</organism>
<keyword evidence="5 8" id="KW-0732">Signal</keyword>
<dbReference type="EMBL" id="CM031825">
    <property type="protein sequence ID" value="KAG6731106.1"/>
    <property type="molecule type" value="Genomic_DNA"/>
</dbReference>
<sequence length="123" mass="13183">METRPNISCVKSLKFCCLLVLGLVFLINPAASASYANYSHTTCNGSIAECSEDSEQMMESDISRRFLQQQKSISYGALRPNQPACGGGARGQSYSSNRGCLPPPSNPPTRGCSAYYRCRGGGS</sequence>
<reference evidence="10" key="2">
    <citation type="submission" date="2021-01" db="EMBL/GenBank/DDBJ databases">
        <authorList>
            <person name="Lovell J.T."/>
            <person name="Bentley N."/>
            <person name="Bhattarai G."/>
            <person name="Jenkins J.W."/>
            <person name="Sreedasyam A."/>
            <person name="Alarcon Y."/>
            <person name="Bock C."/>
            <person name="Boston L."/>
            <person name="Carlson J."/>
            <person name="Cervantes K."/>
            <person name="Clermont K."/>
            <person name="Krom N."/>
            <person name="Kubenka K."/>
            <person name="Mamidi S."/>
            <person name="Mattison C."/>
            <person name="Monteros M."/>
            <person name="Pisani C."/>
            <person name="Plott C."/>
            <person name="Rajasekar S."/>
            <person name="Rhein H.S."/>
            <person name="Rohla C."/>
            <person name="Song M."/>
            <person name="Hilaire R.S."/>
            <person name="Shu S."/>
            <person name="Wells L."/>
            <person name="Wang X."/>
            <person name="Webber J."/>
            <person name="Heerema R.J."/>
            <person name="Klein P."/>
            <person name="Conner P."/>
            <person name="Grauke L."/>
            <person name="Grimwood J."/>
            <person name="Schmutz J."/>
            <person name="Randall J.J."/>
        </authorList>
    </citation>
    <scope>NUCLEOTIDE SEQUENCE</scope>
    <source>
        <tissue evidence="10">Leaf</tissue>
    </source>
</reference>
<evidence type="ECO:0000256" key="1">
    <source>
        <dbReference type="ARBA" id="ARBA00004613"/>
    </source>
</evidence>
<keyword evidence="11" id="KW-1185">Reference proteome</keyword>
<evidence type="ECO:0000256" key="4">
    <source>
        <dbReference type="ARBA" id="ARBA00022702"/>
    </source>
</evidence>
<accession>A0A8T1RK00</accession>
<evidence type="ECO:0000256" key="7">
    <source>
        <dbReference type="SAM" id="MobiDB-lite"/>
    </source>
</evidence>
<evidence type="ECO:0000256" key="2">
    <source>
        <dbReference type="ARBA" id="ARBA00009178"/>
    </source>
</evidence>
<keyword evidence="3" id="KW-0964">Secreted</keyword>
<keyword evidence="4" id="KW-0372">Hormone</keyword>
<feature type="signal peptide" evidence="8">
    <location>
        <begin position="1"/>
        <end position="32"/>
    </location>
</feature>
<dbReference type="GO" id="GO:0009506">
    <property type="term" value="C:plasmodesma"/>
    <property type="evidence" value="ECO:0007669"/>
    <property type="project" value="TreeGrafter"/>
</dbReference>
<comment type="similarity">
    <text evidence="2">Belongs to the plant rapid alkalinization factor (RALF) family.</text>
</comment>
<protein>
    <recommendedName>
        <fullName evidence="12">Protein RALF-like 32</fullName>
    </recommendedName>
</protein>
<dbReference type="EMBL" id="CM031809">
    <property type="protein sequence ID" value="KAG6667650.1"/>
    <property type="molecule type" value="Genomic_DNA"/>
</dbReference>
<dbReference type="Proteomes" id="UP000811609">
    <property type="component" value="Chromosome 1"/>
</dbReference>
<name>A0A8T1RK00_CARIL</name>
<evidence type="ECO:0008006" key="12">
    <source>
        <dbReference type="Google" id="ProtNLM"/>
    </source>
</evidence>
<dbReference type="GO" id="GO:0040008">
    <property type="term" value="P:regulation of growth"/>
    <property type="evidence" value="ECO:0007669"/>
    <property type="project" value="UniProtKB-ARBA"/>
</dbReference>
<dbReference type="Proteomes" id="UP000811246">
    <property type="component" value="Chromosome 1"/>
</dbReference>
<dbReference type="AlphaFoldDB" id="A0A8T1RK00"/>
<dbReference type="PANTHER" id="PTHR33136:SF4">
    <property type="entry name" value="PROTEIN RALF-LIKE 32"/>
    <property type="match status" value="1"/>
</dbReference>
<dbReference type="Pfam" id="PF05498">
    <property type="entry name" value="RALF"/>
    <property type="match status" value="1"/>
</dbReference>
<reference evidence="9" key="1">
    <citation type="submission" date="2020-12" db="EMBL/GenBank/DDBJ databases">
        <title>WGS assembly of Carya illinoinensis cv. Pawnee.</title>
        <authorList>
            <person name="Platts A."/>
            <person name="Shu S."/>
            <person name="Wright S."/>
            <person name="Barry K."/>
            <person name="Edger P."/>
            <person name="Pires J.C."/>
            <person name="Schmutz J."/>
        </authorList>
    </citation>
    <scope>NUCLEOTIDE SEQUENCE</scope>
    <source>
        <tissue evidence="9">Leaf</tissue>
    </source>
</reference>
<evidence type="ECO:0000313" key="10">
    <source>
        <dbReference type="EMBL" id="KAG6731106.1"/>
    </source>
</evidence>
<evidence type="ECO:0000256" key="6">
    <source>
        <dbReference type="ARBA" id="ARBA00023157"/>
    </source>
</evidence>
<dbReference type="OrthoDB" id="1921542at2759"/>
<evidence type="ECO:0000256" key="5">
    <source>
        <dbReference type="ARBA" id="ARBA00022729"/>
    </source>
</evidence>
<evidence type="ECO:0000313" key="9">
    <source>
        <dbReference type="EMBL" id="KAG6667650.1"/>
    </source>
</evidence>
<comment type="subcellular location">
    <subcellularLocation>
        <location evidence="1">Secreted</location>
    </subcellularLocation>
</comment>
<proteinExistence type="inferred from homology"/>
<dbReference type="GO" id="GO:0019722">
    <property type="term" value="P:calcium-mediated signaling"/>
    <property type="evidence" value="ECO:0007669"/>
    <property type="project" value="TreeGrafter"/>
</dbReference>
<dbReference type="InterPro" id="IPR008801">
    <property type="entry name" value="RALF"/>
</dbReference>
<dbReference type="GO" id="GO:0005576">
    <property type="term" value="C:extracellular region"/>
    <property type="evidence" value="ECO:0007669"/>
    <property type="project" value="UniProtKB-SubCell"/>
</dbReference>
<feature type="region of interest" description="Disordered" evidence="7">
    <location>
        <begin position="78"/>
        <end position="110"/>
    </location>
</feature>
<feature type="chain" id="PRO_5035741210" description="Protein RALF-like 32" evidence="8">
    <location>
        <begin position="33"/>
        <end position="123"/>
    </location>
</feature>